<dbReference type="Gene3D" id="2.130.10.130">
    <property type="entry name" value="Integrin alpha, N-terminal"/>
    <property type="match status" value="3"/>
</dbReference>
<dbReference type="Pfam" id="PF13517">
    <property type="entry name" value="FG-GAP_3"/>
    <property type="match status" value="2"/>
</dbReference>
<gene>
    <name evidence="3" type="ORF">SOIL9_20940</name>
</gene>
<evidence type="ECO:0000256" key="1">
    <source>
        <dbReference type="ARBA" id="ARBA00022729"/>
    </source>
</evidence>
<dbReference type="InterPro" id="IPR011519">
    <property type="entry name" value="UnbV_ASPIC"/>
</dbReference>
<proteinExistence type="predicted"/>
<protein>
    <recommendedName>
        <fullName evidence="2">ASPIC/UnbV domain-containing protein</fullName>
    </recommendedName>
</protein>
<dbReference type="AlphaFoldDB" id="A0A6P2D825"/>
<dbReference type="Proteomes" id="UP000464178">
    <property type="component" value="Chromosome"/>
</dbReference>
<sequence length="579" mass="62803">MTAPRRIALVIVLGAAALAAGSFFFAYRKPNTDPTPTEADLRPEAGMPWFVDVTRDAGVDFVHFDPTTDAHFIQETMGSGIGWIDYDADGWPDLFCIQDAPIRSSGNLTSNRLYRNNRDGTFTDVTEKAGLVRTGFGQGCAVGDFDNDGFDDLVVTYMGGLALYRNNGNGTFTDVTAASRLTNPHWGTSCAWGDIDGDGRLDLYVCNYVEVDIDHYPLCERDKKLFVCPPTSFPHARHRLFRNNGDGTFTDVTAPSGIADAPPAPGLGVVAADLDGDGRLDLYVANDLKAQYLFHNQGNGRFVEKGLLSGAGLGATGQPVSGMGVEAFDADGTGRPSLFVTNFYNQPNVLFRNRGSMRFWEGATETGLAGRRDRLGFGTVVIDANLDGRPDLAVANGHLHRDAEEVYRAPYAQRAQLFVGTGPGSYRDASDRTGPYFREPRVGRGLAWADFDNDGKPDLVFSHVGGPPALLHNRTETTNNWLGLELVGDGTRSNRNAIGARIEVRTTSGTQVRFVNGGGSYLSANERRQLIGLGTGNSARVTVRWPSGREQVYQDVPGHRWWRITEGAGQPTPLPIAGR</sequence>
<keyword evidence="1" id="KW-0732">Signal</keyword>
<dbReference type="EMBL" id="LR593886">
    <property type="protein sequence ID" value="VTR95620.1"/>
    <property type="molecule type" value="Genomic_DNA"/>
</dbReference>
<dbReference type="PANTHER" id="PTHR16026:SF0">
    <property type="entry name" value="CARTILAGE ACIDIC PROTEIN 1"/>
    <property type="match status" value="1"/>
</dbReference>
<evidence type="ECO:0000259" key="2">
    <source>
        <dbReference type="Pfam" id="PF07593"/>
    </source>
</evidence>
<dbReference type="RefSeq" id="WP_162670018.1">
    <property type="nucleotide sequence ID" value="NZ_LR593886.1"/>
</dbReference>
<dbReference type="InterPro" id="IPR013517">
    <property type="entry name" value="FG-GAP"/>
</dbReference>
<dbReference type="InterPro" id="IPR028994">
    <property type="entry name" value="Integrin_alpha_N"/>
</dbReference>
<dbReference type="InterPro" id="IPR027039">
    <property type="entry name" value="Crtac1"/>
</dbReference>
<dbReference type="Pfam" id="PF07593">
    <property type="entry name" value="UnbV_ASPIC"/>
    <property type="match status" value="1"/>
</dbReference>
<feature type="domain" description="ASPIC/UnbV" evidence="2">
    <location>
        <begin position="497"/>
        <end position="558"/>
    </location>
</feature>
<evidence type="ECO:0000313" key="4">
    <source>
        <dbReference type="Proteomes" id="UP000464178"/>
    </source>
</evidence>
<dbReference type="PANTHER" id="PTHR16026">
    <property type="entry name" value="CARTILAGE ACIDIC PROTEIN 1"/>
    <property type="match status" value="1"/>
</dbReference>
<evidence type="ECO:0000313" key="3">
    <source>
        <dbReference type="EMBL" id="VTR95620.1"/>
    </source>
</evidence>
<reference evidence="3 4" key="1">
    <citation type="submission" date="2019-05" db="EMBL/GenBank/DDBJ databases">
        <authorList>
            <consortium name="Science for Life Laboratories"/>
        </authorList>
    </citation>
    <scope>NUCLEOTIDE SEQUENCE [LARGE SCALE GENOMIC DNA]</scope>
    <source>
        <strain evidence="3">Soil9</strain>
    </source>
</reference>
<keyword evidence="4" id="KW-1185">Reference proteome</keyword>
<dbReference type="SUPFAM" id="SSF69318">
    <property type="entry name" value="Integrin alpha N-terminal domain"/>
    <property type="match status" value="1"/>
</dbReference>
<organism evidence="3 4">
    <name type="scientific">Gemmata massiliana</name>
    <dbReference type="NCBI Taxonomy" id="1210884"/>
    <lineage>
        <taxon>Bacteria</taxon>
        <taxon>Pseudomonadati</taxon>
        <taxon>Planctomycetota</taxon>
        <taxon>Planctomycetia</taxon>
        <taxon>Gemmatales</taxon>
        <taxon>Gemmataceae</taxon>
        <taxon>Gemmata</taxon>
    </lineage>
</organism>
<accession>A0A6P2D825</accession>
<dbReference type="KEGG" id="gms:SOIL9_20940"/>
<name>A0A6P2D825_9BACT</name>